<name>A0A7M7JHP8_VARDE</name>
<dbReference type="InParanoid" id="A0A7M7JHP8"/>
<dbReference type="RefSeq" id="XP_022647898.1">
    <property type="nucleotide sequence ID" value="XM_022792163.1"/>
</dbReference>
<dbReference type="KEGG" id="vde:111244768"/>
<dbReference type="Proteomes" id="UP000594260">
    <property type="component" value="Unplaced"/>
</dbReference>
<keyword evidence="2" id="KW-1185">Reference proteome</keyword>
<proteinExistence type="predicted"/>
<dbReference type="GeneID" id="111244768"/>
<dbReference type="EnsemblMetazoa" id="XM_022792162">
    <property type="protein sequence ID" value="XP_022647897"/>
    <property type="gene ID" value="LOC111244768"/>
</dbReference>
<sequence length="253" mass="28543">MTKDAIGAENVAKSDSMDSECFAQAITQGRKYATFTSMGCTDLDNALHYTRMVLHEAYQFAEEATELQVGGCIVLVLYRDFNEYVMICYQDKEISVALIDVTLDPCMDFIIKLLNTATLSLWGPLELTMNLVSAFLVAYLDGSLEAKLKFRVASNSQYRVALEIRNHFVDNALVDVARDNHLVEGVARVEQSILKNLDRLNFQVRLIKRLKVQNKLKITDRGRLLANTGENLLDLTRYISHALQVPKKIASDE</sequence>
<dbReference type="OrthoDB" id="10383930at2759"/>
<reference evidence="1" key="1">
    <citation type="submission" date="2021-01" db="UniProtKB">
        <authorList>
            <consortium name="EnsemblMetazoa"/>
        </authorList>
    </citation>
    <scope>IDENTIFICATION</scope>
</reference>
<protein>
    <submittedName>
        <fullName evidence="1">Uncharacterized protein</fullName>
    </submittedName>
</protein>
<dbReference type="EnsemblMetazoa" id="XM_022792163">
    <property type="protein sequence ID" value="XP_022647898"/>
    <property type="gene ID" value="LOC111244768"/>
</dbReference>
<evidence type="ECO:0000313" key="1">
    <source>
        <dbReference type="EnsemblMetazoa" id="XP_022647898"/>
    </source>
</evidence>
<evidence type="ECO:0000313" key="2">
    <source>
        <dbReference type="Proteomes" id="UP000594260"/>
    </source>
</evidence>
<dbReference type="AlphaFoldDB" id="A0A7M7JHP8"/>
<accession>A0A7M7JHP8</accession>
<organism evidence="1 2">
    <name type="scientific">Varroa destructor</name>
    <name type="common">Honeybee mite</name>
    <dbReference type="NCBI Taxonomy" id="109461"/>
    <lineage>
        <taxon>Eukaryota</taxon>
        <taxon>Metazoa</taxon>
        <taxon>Ecdysozoa</taxon>
        <taxon>Arthropoda</taxon>
        <taxon>Chelicerata</taxon>
        <taxon>Arachnida</taxon>
        <taxon>Acari</taxon>
        <taxon>Parasitiformes</taxon>
        <taxon>Mesostigmata</taxon>
        <taxon>Gamasina</taxon>
        <taxon>Dermanyssoidea</taxon>
        <taxon>Varroidae</taxon>
        <taxon>Varroa</taxon>
    </lineage>
</organism>
<dbReference type="RefSeq" id="XP_022647897.1">
    <property type="nucleotide sequence ID" value="XM_022792162.1"/>
</dbReference>